<dbReference type="RefSeq" id="WP_037239580.1">
    <property type="nucleotide sequence ID" value="NZ_CP008947.1"/>
</dbReference>
<dbReference type="Proteomes" id="UP000028488">
    <property type="component" value="Chromosome"/>
</dbReference>
<dbReference type="InterPro" id="IPR017520">
    <property type="entry name" value="CHP03086"/>
</dbReference>
<reference evidence="2 3" key="1">
    <citation type="submission" date="2014-07" db="EMBL/GenBank/DDBJ databases">
        <title>Genome Sequence of Rhodococcus opacus Strain R7, a Biodegrader of Mono- and Polycyclic Aromatic Hydrocarbons.</title>
        <authorList>
            <person name="Di Gennaro P."/>
            <person name="Zampolli J."/>
            <person name="Presti I."/>
            <person name="Cappelletti M."/>
            <person name="D'Ursi P."/>
            <person name="Orro A."/>
            <person name="Mezzelani A."/>
            <person name="Milanesi L."/>
        </authorList>
    </citation>
    <scope>NUCLEOTIDE SEQUENCE [LARGE SCALE GENOMIC DNA]</scope>
    <source>
        <strain evidence="2 3">R7</strain>
    </source>
</reference>
<dbReference type="Pfam" id="PF11716">
    <property type="entry name" value="MDMPI_N"/>
    <property type="match status" value="1"/>
</dbReference>
<name>A0A076EP12_RHOOP</name>
<accession>A0A076EP12</accession>
<dbReference type="InterPro" id="IPR024344">
    <property type="entry name" value="MDMPI_metal-binding"/>
</dbReference>
<dbReference type="InterPro" id="IPR017517">
    <property type="entry name" value="Maleyloyr_isom"/>
</dbReference>
<dbReference type="EMBL" id="CP008947">
    <property type="protein sequence ID" value="AII06912.1"/>
    <property type="molecule type" value="Genomic_DNA"/>
</dbReference>
<feature type="domain" description="Mycothiol-dependent maleylpyruvate isomerase metal-binding" evidence="1">
    <location>
        <begin position="13"/>
        <end position="127"/>
    </location>
</feature>
<dbReference type="eggNOG" id="COG1576">
    <property type="taxonomic scope" value="Bacteria"/>
</dbReference>
<proteinExistence type="predicted"/>
<sequence>MTSTTETPAAHYRDLAAKFTKRVESVPADRWDDASPCDGWTARDVVRHVIDTQRYIVTVVDLELPEPPSVDEDPVAAWAATRDGMQAILDDPALVSREYDGHFGRTDLGKTVDSFYCFDLVIHGWDLARATGLDETIPADDLTWVGGVAEGLGDNIRTAGVCGPAVDVPADADEQTRVLAFLGRKA</sequence>
<evidence type="ECO:0000259" key="1">
    <source>
        <dbReference type="Pfam" id="PF11716"/>
    </source>
</evidence>
<protein>
    <recommendedName>
        <fullName evidence="1">Mycothiol-dependent maleylpyruvate isomerase metal-binding domain-containing protein</fullName>
    </recommendedName>
</protein>
<dbReference type="InterPro" id="IPR034660">
    <property type="entry name" value="DinB/YfiT-like"/>
</dbReference>
<dbReference type="NCBIfam" id="TIGR03083">
    <property type="entry name" value="maleylpyruvate isomerase family mycothiol-dependent enzyme"/>
    <property type="match status" value="1"/>
</dbReference>
<dbReference type="GO" id="GO:0046872">
    <property type="term" value="F:metal ion binding"/>
    <property type="evidence" value="ECO:0007669"/>
    <property type="project" value="InterPro"/>
</dbReference>
<organism evidence="2 3">
    <name type="scientific">Rhodococcus opacus</name>
    <name type="common">Nocardia opaca</name>
    <dbReference type="NCBI Taxonomy" id="37919"/>
    <lineage>
        <taxon>Bacteria</taxon>
        <taxon>Bacillati</taxon>
        <taxon>Actinomycetota</taxon>
        <taxon>Actinomycetes</taxon>
        <taxon>Mycobacteriales</taxon>
        <taxon>Nocardiaceae</taxon>
        <taxon>Rhodococcus</taxon>
    </lineage>
</organism>
<dbReference type="AlphaFoldDB" id="A0A076EP12"/>
<dbReference type="NCBIfam" id="TIGR03086">
    <property type="entry name" value="TIGR03086 family metal-binding protein"/>
    <property type="match status" value="1"/>
</dbReference>
<dbReference type="SUPFAM" id="SSF109854">
    <property type="entry name" value="DinB/YfiT-like putative metalloenzymes"/>
    <property type="match status" value="1"/>
</dbReference>
<evidence type="ECO:0000313" key="2">
    <source>
        <dbReference type="EMBL" id="AII06912.1"/>
    </source>
</evidence>
<gene>
    <name evidence="2" type="ORF">EP51_20590</name>
</gene>
<evidence type="ECO:0000313" key="3">
    <source>
        <dbReference type="Proteomes" id="UP000028488"/>
    </source>
</evidence>
<dbReference type="Gene3D" id="1.20.120.450">
    <property type="entry name" value="dinb family like domain"/>
    <property type="match status" value="1"/>
</dbReference>